<dbReference type="Gene3D" id="1.25.40.10">
    <property type="entry name" value="Tetratricopeptide repeat domain"/>
    <property type="match status" value="1"/>
</dbReference>
<dbReference type="GO" id="GO:0006355">
    <property type="term" value="P:regulation of DNA-templated transcription"/>
    <property type="evidence" value="ECO:0007669"/>
    <property type="project" value="InterPro"/>
</dbReference>
<dbReference type="AlphaFoldDB" id="A0A7X5R2P9"/>
<keyword evidence="3" id="KW-1185">Reference proteome</keyword>
<accession>A0A7X5R2P9</accession>
<protein>
    <submittedName>
        <fullName evidence="2">LuxR family maltose regulon positive regulatory protein</fullName>
    </submittedName>
</protein>
<dbReference type="Gene3D" id="3.40.50.300">
    <property type="entry name" value="P-loop containing nucleotide triphosphate hydrolases"/>
    <property type="match status" value="1"/>
</dbReference>
<dbReference type="SUPFAM" id="SSF48452">
    <property type="entry name" value="TPR-like"/>
    <property type="match status" value="1"/>
</dbReference>
<dbReference type="InterPro" id="IPR011990">
    <property type="entry name" value="TPR-like_helical_dom_sf"/>
</dbReference>
<dbReference type="CDD" id="cd06170">
    <property type="entry name" value="LuxR_C_like"/>
    <property type="match status" value="1"/>
</dbReference>
<dbReference type="Gene3D" id="1.10.10.10">
    <property type="entry name" value="Winged helix-like DNA-binding domain superfamily/Winged helix DNA-binding domain"/>
    <property type="match status" value="1"/>
</dbReference>
<dbReference type="InterPro" id="IPR036388">
    <property type="entry name" value="WH-like_DNA-bd_sf"/>
</dbReference>
<comment type="caution">
    <text evidence="2">The sequence shown here is derived from an EMBL/GenBank/DDBJ whole genome shotgun (WGS) entry which is preliminary data.</text>
</comment>
<dbReference type="SUPFAM" id="SSF46894">
    <property type="entry name" value="C-terminal effector domain of the bipartite response regulators"/>
    <property type="match status" value="1"/>
</dbReference>
<gene>
    <name evidence="2" type="ORF">FHX76_002201</name>
</gene>
<feature type="domain" description="HTH luxR-type" evidence="1">
    <location>
        <begin position="790"/>
        <end position="855"/>
    </location>
</feature>
<dbReference type="Proteomes" id="UP000541033">
    <property type="component" value="Unassembled WGS sequence"/>
</dbReference>
<evidence type="ECO:0000259" key="1">
    <source>
        <dbReference type="PROSITE" id="PS50043"/>
    </source>
</evidence>
<organism evidence="2 3">
    <name type="scientific">Lysinibacter cavernae</name>
    <dbReference type="NCBI Taxonomy" id="1640652"/>
    <lineage>
        <taxon>Bacteria</taxon>
        <taxon>Bacillati</taxon>
        <taxon>Actinomycetota</taxon>
        <taxon>Actinomycetes</taxon>
        <taxon>Micrococcales</taxon>
        <taxon>Microbacteriaceae</taxon>
        <taxon>Lysinibacter</taxon>
    </lineage>
</organism>
<sequence>MPDRLDIPRVPKGVIARERLVTRLDVATPLVVVRAPTGFGKTTLLAQWLSTCIASDQAAIYVDASRELMTRTSLLRLLSDAVTRLMPKDNTEVLMSIAADEADTDAAYGLLFDALHSMKLPTVIVLDGYEPLIAAECDPILLQLAEQLRRVRFIVATRSPLVLQPFDVEPRLDASYLGPQDLLLTAGEQREFGYASGAPTELTVGGVDARIPLVSRLLDVQSGQPSAPRLTQERVLAAEFSRLSASVAGRALLGFCETIAEAHTLTVSLASRMADSERAGDALEWAVFNGFGEWRVVHEVSAFVFEPAVRAALLKRRQSGSARASTTSSHDRAMWAFEAGLPVVGIEIALSIPDPTLAARFLRERWLSFNEGEAADAVELLKVLPARDIESSPALAMFLALAYNAQGKRVRAHSLFATVAQTVDRRGQDADPEEAFWSLAAASTAYRLIGSFSLAARRAQSAMDLVPRLSVAQREHLGEAYPLLLQMCGCSFLYDGQYEAAIDAFEEGIAVSDPLYPEALFHSASLLAGALAYRGSMARVRHIVAKIEDADPPAEWLSGFSAFMYRIARAYDALDRLDSEAAFRELDAVRPHLGTAEHWALFVALEGVALLCQGNAAQALAVIDASLVPDVHQETSPNIRAALLSVRVLALLSEGRVGAAKRQLKLMPVETTAIRAYRGLSQIIAKKPHKAMATLAEDIDPDGPVRELRGHAFAKLVYASAARRVGLRDVSREIAELAFETLDLAHSRLPLVLIPRKELLALAAQLGPERQDACSDLAGEDAICLDLFPHEMHTIALTAREMALLRDLPGELTLAQIAERHGVSGNTVKSQLRGLYRKLDASSRQDAVERATAEGVLLQVAPVSKRPR</sequence>
<proteinExistence type="predicted"/>
<dbReference type="InterPro" id="IPR027417">
    <property type="entry name" value="P-loop_NTPase"/>
</dbReference>
<evidence type="ECO:0000313" key="3">
    <source>
        <dbReference type="Proteomes" id="UP000541033"/>
    </source>
</evidence>
<dbReference type="SMART" id="SM00421">
    <property type="entry name" value="HTH_LUXR"/>
    <property type="match status" value="1"/>
</dbReference>
<reference evidence="2 3" key="1">
    <citation type="submission" date="2020-02" db="EMBL/GenBank/DDBJ databases">
        <title>Sequencing the genomes of 1000 actinobacteria strains.</title>
        <authorList>
            <person name="Klenk H.-P."/>
        </authorList>
    </citation>
    <scope>NUCLEOTIDE SEQUENCE [LARGE SCALE GENOMIC DNA]</scope>
    <source>
        <strain evidence="2 3">DSM 27960</strain>
    </source>
</reference>
<dbReference type="SUPFAM" id="SSF52540">
    <property type="entry name" value="P-loop containing nucleoside triphosphate hydrolases"/>
    <property type="match status" value="1"/>
</dbReference>
<dbReference type="InterPro" id="IPR000792">
    <property type="entry name" value="Tscrpt_reg_LuxR_C"/>
</dbReference>
<dbReference type="RefSeq" id="WP_167150696.1">
    <property type="nucleotide sequence ID" value="NZ_JAAMOX010000002.1"/>
</dbReference>
<dbReference type="PROSITE" id="PS50043">
    <property type="entry name" value="HTH_LUXR_2"/>
    <property type="match status" value="1"/>
</dbReference>
<evidence type="ECO:0000313" key="2">
    <source>
        <dbReference type="EMBL" id="NIH54305.1"/>
    </source>
</evidence>
<name>A0A7X5R2P9_9MICO</name>
<dbReference type="InterPro" id="IPR016032">
    <property type="entry name" value="Sig_transdc_resp-reg_C-effctor"/>
</dbReference>
<dbReference type="GO" id="GO:0003677">
    <property type="term" value="F:DNA binding"/>
    <property type="evidence" value="ECO:0007669"/>
    <property type="project" value="InterPro"/>
</dbReference>
<dbReference type="Pfam" id="PF00196">
    <property type="entry name" value="GerE"/>
    <property type="match status" value="1"/>
</dbReference>
<dbReference type="EMBL" id="JAAMOX010000002">
    <property type="protein sequence ID" value="NIH54305.1"/>
    <property type="molecule type" value="Genomic_DNA"/>
</dbReference>